<name>A0AAF0WNT3_DAUCS</name>
<organism evidence="1 2">
    <name type="scientific">Daucus carota subsp. sativus</name>
    <name type="common">Carrot</name>
    <dbReference type="NCBI Taxonomy" id="79200"/>
    <lineage>
        <taxon>Eukaryota</taxon>
        <taxon>Viridiplantae</taxon>
        <taxon>Streptophyta</taxon>
        <taxon>Embryophyta</taxon>
        <taxon>Tracheophyta</taxon>
        <taxon>Spermatophyta</taxon>
        <taxon>Magnoliopsida</taxon>
        <taxon>eudicotyledons</taxon>
        <taxon>Gunneridae</taxon>
        <taxon>Pentapetalae</taxon>
        <taxon>asterids</taxon>
        <taxon>campanulids</taxon>
        <taxon>Apiales</taxon>
        <taxon>Apiaceae</taxon>
        <taxon>Apioideae</taxon>
        <taxon>Scandiceae</taxon>
        <taxon>Daucinae</taxon>
        <taxon>Daucus</taxon>
        <taxon>Daucus sect. Daucus</taxon>
    </lineage>
</organism>
<reference evidence="1" key="2">
    <citation type="submission" date="2022-03" db="EMBL/GenBank/DDBJ databases">
        <title>Draft title - Genomic analysis of global carrot germplasm unveils the trajectory of domestication and the origin of high carotenoid orange carrot.</title>
        <authorList>
            <person name="Iorizzo M."/>
            <person name="Ellison S."/>
            <person name="Senalik D."/>
            <person name="Macko-Podgorni A."/>
            <person name="Grzebelus D."/>
            <person name="Bostan H."/>
            <person name="Rolling W."/>
            <person name="Curaba J."/>
            <person name="Simon P."/>
        </authorList>
    </citation>
    <scope>NUCLEOTIDE SEQUENCE</scope>
    <source>
        <tissue evidence="1">Leaf</tissue>
    </source>
</reference>
<proteinExistence type="predicted"/>
<protein>
    <submittedName>
        <fullName evidence="1">Uncharacterized protein</fullName>
    </submittedName>
</protein>
<accession>A0AAF0WNT3</accession>
<dbReference type="Proteomes" id="UP000077755">
    <property type="component" value="Chromosome 3"/>
</dbReference>
<dbReference type="AlphaFoldDB" id="A0AAF0WNT3"/>
<evidence type="ECO:0000313" key="2">
    <source>
        <dbReference type="Proteomes" id="UP000077755"/>
    </source>
</evidence>
<sequence length="148" mass="16496">MTGIQLSANKIQNIKYNYGAFRMPIALFEFKIVHKGDEGIRSLRVVLSITRLPATHKGDEGIRSLRVVLSITRLPATRFCCELGGLVFYLLSKLLSIVLGLRSELAPFEIRDLLHESNLPFHSGFSDQSCLLSLEISNVLLKASPLLD</sequence>
<reference evidence="1" key="1">
    <citation type="journal article" date="2016" name="Nat. Genet.">
        <title>A high-quality carrot genome assembly provides new insights into carotenoid accumulation and asterid genome evolution.</title>
        <authorList>
            <person name="Iorizzo M."/>
            <person name="Ellison S."/>
            <person name="Senalik D."/>
            <person name="Zeng P."/>
            <person name="Satapoomin P."/>
            <person name="Huang J."/>
            <person name="Bowman M."/>
            <person name="Iovene M."/>
            <person name="Sanseverino W."/>
            <person name="Cavagnaro P."/>
            <person name="Yildiz M."/>
            <person name="Macko-Podgorni A."/>
            <person name="Moranska E."/>
            <person name="Grzebelus E."/>
            <person name="Grzebelus D."/>
            <person name="Ashrafi H."/>
            <person name="Zheng Z."/>
            <person name="Cheng S."/>
            <person name="Spooner D."/>
            <person name="Van Deynze A."/>
            <person name="Simon P."/>
        </authorList>
    </citation>
    <scope>NUCLEOTIDE SEQUENCE</scope>
    <source>
        <tissue evidence="1">Leaf</tissue>
    </source>
</reference>
<keyword evidence="2" id="KW-1185">Reference proteome</keyword>
<gene>
    <name evidence="1" type="ORF">DCAR_0311920</name>
</gene>
<dbReference type="EMBL" id="CP093345">
    <property type="protein sequence ID" value="WOG92646.1"/>
    <property type="molecule type" value="Genomic_DNA"/>
</dbReference>
<evidence type="ECO:0000313" key="1">
    <source>
        <dbReference type="EMBL" id="WOG92646.1"/>
    </source>
</evidence>